<evidence type="ECO:0000256" key="4">
    <source>
        <dbReference type="ARBA" id="ARBA00022692"/>
    </source>
</evidence>
<evidence type="ECO:0000313" key="12">
    <source>
        <dbReference type="Proteomes" id="UP000327039"/>
    </source>
</evidence>
<feature type="transmembrane region" description="Helical" evidence="9">
    <location>
        <begin position="299"/>
        <end position="318"/>
    </location>
</feature>
<keyword evidence="6 9" id="KW-0472">Membrane</keyword>
<gene>
    <name evidence="11" type="ORF">F6B42_08690</name>
</gene>
<feature type="transmembrane region" description="Helical" evidence="9">
    <location>
        <begin position="39"/>
        <end position="62"/>
    </location>
</feature>
<keyword evidence="12" id="KW-1185">Reference proteome</keyword>
<dbReference type="NCBIfam" id="TIGR00836">
    <property type="entry name" value="amt"/>
    <property type="match status" value="1"/>
</dbReference>
<feature type="transmembrane region" description="Helical" evidence="9">
    <location>
        <begin position="330"/>
        <end position="351"/>
    </location>
</feature>
<dbReference type="RefSeq" id="WP_150419195.1">
    <property type="nucleotide sequence ID" value="NZ_VYRZ01000002.1"/>
</dbReference>
<keyword evidence="4 9" id="KW-0812">Transmembrane</keyword>
<feature type="transmembrane region" description="Helical" evidence="9">
    <location>
        <begin position="126"/>
        <end position="147"/>
    </location>
</feature>
<name>A0A5J5IRG3_9MICO</name>
<evidence type="ECO:0000256" key="8">
    <source>
        <dbReference type="ARBA" id="ARBA00050025"/>
    </source>
</evidence>
<comment type="subcellular location">
    <subcellularLocation>
        <location evidence="9">Cell membrane</location>
        <topology evidence="9">Multi-pass membrane protein</topology>
    </subcellularLocation>
    <subcellularLocation>
        <location evidence="1">Membrane</location>
        <topology evidence="1">Multi-pass membrane protein</topology>
    </subcellularLocation>
</comment>
<sequence>MDQGNTAFILIAAAFVLLMTPGLAFFYGGLVKAKSVISMMMMSFGALGLIGVLWVVFGYAIAFPAAEGTVFPWAIDWSAIGLTSLLETPEDAAFPPMAFVCFQATFAILTVALVSGAIADRAKFGAWMLFAGIWATVVYFPVASWVFNFGLADDGSFEYGGWITKGLQDVFGVGAIDFAGGTAVHINAGAAALALALVLGKRVGFQKGVHVPHNPPFVLLGAGLLWFGWFGFNAGSELAADGTAALAFINTIAAPAAALLAWLLVEKIKDGKPTSVGAASGAVAGLVAITPACASLDPIWAIVLGFIAGAACALSIELKYKWGFDDSLDVVGIHLVGGLIGTLYLGFFANGTGLFMGGDASQLIVQAIAAFAVLAYSFVLAYAIGFAIEKTIGFRVKNEDEIAGIDTVVHGEVGYTLSDAKV</sequence>
<feature type="transmembrane region" description="Helical" evidence="9">
    <location>
        <begin position="276"/>
        <end position="293"/>
    </location>
</feature>
<dbReference type="PANTHER" id="PTHR43029:SF10">
    <property type="entry name" value="AMMONIUM TRANSPORTER MEP2"/>
    <property type="match status" value="1"/>
</dbReference>
<dbReference type="InterPro" id="IPR001905">
    <property type="entry name" value="Ammonium_transpt"/>
</dbReference>
<dbReference type="OrthoDB" id="9814202at2"/>
<dbReference type="Gene3D" id="1.10.3430.10">
    <property type="entry name" value="Ammonium transporter AmtB like domains"/>
    <property type="match status" value="1"/>
</dbReference>
<evidence type="ECO:0000256" key="6">
    <source>
        <dbReference type="ARBA" id="ARBA00023136"/>
    </source>
</evidence>
<feature type="transmembrane region" description="Helical" evidence="9">
    <location>
        <begin position="93"/>
        <end position="114"/>
    </location>
</feature>
<evidence type="ECO:0000256" key="9">
    <source>
        <dbReference type="RuleBase" id="RU362002"/>
    </source>
</evidence>
<reference evidence="12" key="1">
    <citation type="submission" date="2019-09" db="EMBL/GenBank/DDBJ databases">
        <title>Mumia zhuanghuii sp. nov. isolated from the intestinal contents of plateau pika (Ochotona curzoniae) in the Qinghai-Tibet plateau of China.</title>
        <authorList>
            <person name="Tian Z."/>
        </authorList>
    </citation>
    <scope>NUCLEOTIDE SEQUENCE [LARGE SCALE GENOMIC DNA]</scope>
    <source>
        <strain evidence="12">DSM 25564</strain>
    </source>
</reference>
<evidence type="ECO:0000256" key="3">
    <source>
        <dbReference type="ARBA" id="ARBA00022448"/>
    </source>
</evidence>
<dbReference type="InterPro" id="IPR018047">
    <property type="entry name" value="Ammonium_transpt_CS"/>
</dbReference>
<dbReference type="Pfam" id="PF00909">
    <property type="entry name" value="Ammonium_transp"/>
    <property type="match status" value="1"/>
</dbReference>
<dbReference type="GO" id="GO:0005886">
    <property type="term" value="C:plasma membrane"/>
    <property type="evidence" value="ECO:0007669"/>
    <property type="project" value="UniProtKB-SubCell"/>
</dbReference>
<accession>A0A5J5IRG3</accession>
<feature type="transmembrane region" description="Helical" evidence="9">
    <location>
        <begin position="363"/>
        <end position="388"/>
    </location>
</feature>
<comment type="similarity">
    <text evidence="2 9">Belongs to the ammonia transporter channel (TC 1.A.11.2) family.</text>
</comment>
<keyword evidence="7 9" id="KW-0924">Ammonia transport</keyword>
<dbReference type="SUPFAM" id="SSF111352">
    <property type="entry name" value="Ammonium transporter"/>
    <property type="match status" value="1"/>
</dbReference>
<comment type="caution">
    <text evidence="11">The sequence shown here is derived from an EMBL/GenBank/DDBJ whole genome shotgun (WGS) entry which is preliminary data.</text>
</comment>
<evidence type="ECO:0000256" key="7">
    <source>
        <dbReference type="ARBA" id="ARBA00023177"/>
    </source>
</evidence>
<dbReference type="AlphaFoldDB" id="A0A5J5IRG3"/>
<keyword evidence="5 9" id="KW-1133">Transmembrane helix</keyword>
<feature type="transmembrane region" description="Helical" evidence="9">
    <location>
        <begin position="244"/>
        <end position="264"/>
    </location>
</feature>
<organism evidence="11 12">
    <name type="scientific">Microbacterium radiodurans</name>
    <dbReference type="NCBI Taxonomy" id="661398"/>
    <lineage>
        <taxon>Bacteria</taxon>
        <taxon>Bacillati</taxon>
        <taxon>Actinomycetota</taxon>
        <taxon>Actinomycetes</taxon>
        <taxon>Micrococcales</taxon>
        <taxon>Microbacteriaceae</taxon>
        <taxon>Microbacterium</taxon>
    </lineage>
</organism>
<evidence type="ECO:0000313" key="11">
    <source>
        <dbReference type="EMBL" id="KAA9087029.1"/>
    </source>
</evidence>
<protein>
    <recommendedName>
        <fullName evidence="8 9">Ammonium transporter</fullName>
    </recommendedName>
</protein>
<keyword evidence="3 9" id="KW-0813">Transport</keyword>
<evidence type="ECO:0000256" key="1">
    <source>
        <dbReference type="ARBA" id="ARBA00004141"/>
    </source>
</evidence>
<proteinExistence type="inferred from homology"/>
<dbReference type="InterPro" id="IPR029020">
    <property type="entry name" value="Ammonium/urea_transptr"/>
</dbReference>
<feature type="transmembrane region" description="Helical" evidence="9">
    <location>
        <begin position="178"/>
        <end position="199"/>
    </location>
</feature>
<dbReference type="PANTHER" id="PTHR43029">
    <property type="entry name" value="AMMONIUM TRANSPORTER MEP2"/>
    <property type="match status" value="1"/>
</dbReference>
<evidence type="ECO:0000259" key="10">
    <source>
        <dbReference type="Pfam" id="PF00909"/>
    </source>
</evidence>
<dbReference type="GO" id="GO:0008519">
    <property type="term" value="F:ammonium channel activity"/>
    <property type="evidence" value="ECO:0007669"/>
    <property type="project" value="InterPro"/>
</dbReference>
<dbReference type="EMBL" id="VYRZ01000002">
    <property type="protein sequence ID" value="KAA9087029.1"/>
    <property type="molecule type" value="Genomic_DNA"/>
</dbReference>
<evidence type="ECO:0000256" key="5">
    <source>
        <dbReference type="ARBA" id="ARBA00022989"/>
    </source>
</evidence>
<dbReference type="PROSITE" id="PS01219">
    <property type="entry name" value="AMMONIUM_TRANSP"/>
    <property type="match status" value="1"/>
</dbReference>
<feature type="domain" description="Ammonium transporter AmtB-like" evidence="10">
    <location>
        <begin position="7"/>
        <end position="415"/>
    </location>
</feature>
<dbReference type="InterPro" id="IPR024041">
    <property type="entry name" value="NH4_transpt_AmtB-like_dom"/>
</dbReference>
<feature type="transmembrane region" description="Helical" evidence="9">
    <location>
        <begin position="6"/>
        <end position="27"/>
    </location>
</feature>
<evidence type="ECO:0000256" key="2">
    <source>
        <dbReference type="ARBA" id="ARBA00005887"/>
    </source>
</evidence>
<dbReference type="Proteomes" id="UP000327039">
    <property type="component" value="Unassembled WGS sequence"/>
</dbReference>
<feature type="transmembrane region" description="Helical" evidence="9">
    <location>
        <begin position="211"/>
        <end position="232"/>
    </location>
</feature>